<name>A0A6C0HW73_9ZZZZ</name>
<dbReference type="PANTHER" id="PTHR11165">
    <property type="entry name" value="SKP1"/>
    <property type="match status" value="1"/>
</dbReference>
<dbReference type="Gene3D" id="3.30.710.10">
    <property type="entry name" value="Potassium Channel Kv1.1, Chain A"/>
    <property type="match status" value="1"/>
</dbReference>
<protein>
    <recommendedName>
        <fullName evidence="3">SKP1 component POZ domain-containing protein</fullName>
    </recommendedName>
</protein>
<organism evidence="2">
    <name type="scientific">viral metagenome</name>
    <dbReference type="NCBI Taxonomy" id="1070528"/>
    <lineage>
        <taxon>unclassified sequences</taxon>
        <taxon>metagenomes</taxon>
        <taxon>organismal metagenomes</taxon>
    </lineage>
</organism>
<dbReference type="InterPro" id="IPR016897">
    <property type="entry name" value="SKP1"/>
</dbReference>
<dbReference type="AlphaFoldDB" id="A0A6C0HW73"/>
<keyword evidence="1" id="KW-0833">Ubl conjugation pathway</keyword>
<dbReference type="InterPro" id="IPR036296">
    <property type="entry name" value="SKP1-like_dim_sf"/>
</dbReference>
<reference evidence="2" key="1">
    <citation type="journal article" date="2020" name="Nature">
        <title>Giant virus diversity and host interactions through global metagenomics.</title>
        <authorList>
            <person name="Schulz F."/>
            <person name="Roux S."/>
            <person name="Paez-Espino D."/>
            <person name="Jungbluth S."/>
            <person name="Walsh D.A."/>
            <person name="Denef V.J."/>
            <person name="McMahon K.D."/>
            <person name="Konstantinidis K.T."/>
            <person name="Eloe-Fadrosh E.A."/>
            <person name="Kyrpides N.C."/>
            <person name="Woyke T."/>
        </authorList>
    </citation>
    <scope>NUCLEOTIDE SEQUENCE</scope>
    <source>
        <strain evidence="2">GVMAG-M-3300023184-177</strain>
    </source>
</reference>
<dbReference type="InterPro" id="IPR011333">
    <property type="entry name" value="SKP1/BTB/POZ_sf"/>
</dbReference>
<dbReference type="EMBL" id="MN740017">
    <property type="protein sequence ID" value="QHT84415.1"/>
    <property type="molecule type" value="Genomic_DNA"/>
</dbReference>
<dbReference type="SMART" id="SM00512">
    <property type="entry name" value="Skp1"/>
    <property type="match status" value="1"/>
</dbReference>
<dbReference type="SUPFAM" id="SSF54695">
    <property type="entry name" value="POZ domain"/>
    <property type="match status" value="1"/>
</dbReference>
<dbReference type="SUPFAM" id="SSF81382">
    <property type="entry name" value="Skp1 dimerisation domain-like"/>
    <property type="match status" value="1"/>
</dbReference>
<dbReference type="InterPro" id="IPR001232">
    <property type="entry name" value="SKP1-like"/>
</dbReference>
<dbReference type="GO" id="GO:0006511">
    <property type="term" value="P:ubiquitin-dependent protein catabolic process"/>
    <property type="evidence" value="ECO:0007669"/>
    <property type="project" value="InterPro"/>
</dbReference>
<proteinExistence type="predicted"/>
<evidence type="ECO:0000313" key="2">
    <source>
        <dbReference type="EMBL" id="QHT84415.1"/>
    </source>
</evidence>
<accession>A0A6C0HW73</accession>
<evidence type="ECO:0000256" key="1">
    <source>
        <dbReference type="ARBA" id="ARBA00022786"/>
    </source>
</evidence>
<sequence length="145" mass="17014">MTLYTNTDMIIIKTVDGIDIPFNIDVIKQSNTINDILEFTDDNTYIPLLHEKCTNTVMMKIKEFLDHIYLNPNEDNLLVEYEKSYGNTPLSEWLENYINNDFNINMLFDIIAVSDYLDIKNLNTLTCSEMAKRIKHTHSIRELFP</sequence>
<evidence type="ECO:0008006" key="3">
    <source>
        <dbReference type="Google" id="ProtNLM"/>
    </source>
</evidence>